<proteinExistence type="predicted"/>
<reference evidence="1 2" key="1">
    <citation type="journal article" date="2018" name="Sci. Data">
        <title>The draft genome sequence of cork oak.</title>
        <authorList>
            <person name="Ramos A.M."/>
            <person name="Usie A."/>
            <person name="Barbosa P."/>
            <person name="Barros P.M."/>
            <person name="Capote T."/>
            <person name="Chaves I."/>
            <person name="Simoes F."/>
            <person name="Abreu I."/>
            <person name="Carrasquinho I."/>
            <person name="Faro C."/>
            <person name="Guimaraes J.B."/>
            <person name="Mendonca D."/>
            <person name="Nobrega F."/>
            <person name="Rodrigues L."/>
            <person name="Saibo N.J.M."/>
            <person name="Varela M.C."/>
            <person name="Egas C."/>
            <person name="Matos J."/>
            <person name="Miguel C.M."/>
            <person name="Oliveira M.M."/>
            <person name="Ricardo C.P."/>
            <person name="Goncalves S."/>
        </authorList>
    </citation>
    <scope>NUCLEOTIDE SEQUENCE [LARGE SCALE GENOMIC DNA]</scope>
    <source>
        <strain evidence="2">cv. HL8</strain>
    </source>
</reference>
<name>A0AAW0IG36_QUESU</name>
<sequence>MGFFNGSLYIFYFTHIMGVEWTLEVLLIEWRNQTQPASIVL</sequence>
<dbReference type="AlphaFoldDB" id="A0AAW0IG36"/>
<organism evidence="1 2">
    <name type="scientific">Quercus suber</name>
    <name type="common">Cork oak</name>
    <dbReference type="NCBI Taxonomy" id="58331"/>
    <lineage>
        <taxon>Eukaryota</taxon>
        <taxon>Viridiplantae</taxon>
        <taxon>Streptophyta</taxon>
        <taxon>Embryophyta</taxon>
        <taxon>Tracheophyta</taxon>
        <taxon>Spermatophyta</taxon>
        <taxon>Magnoliopsida</taxon>
        <taxon>eudicotyledons</taxon>
        <taxon>Gunneridae</taxon>
        <taxon>Pentapetalae</taxon>
        <taxon>rosids</taxon>
        <taxon>fabids</taxon>
        <taxon>Fagales</taxon>
        <taxon>Fagaceae</taxon>
        <taxon>Quercus</taxon>
    </lineage>
</organism>
<dbReference type="Proteomes" id="UP000237347">
    <property type="component" value="Unassembled WGS sequence"/>
</dbReference>
<evidence type="ECO:0000313" key="1">
    <source>
        <dbReference type="EMBL" id="KAK7813103.1"/>
    </source>
</evidence>
<accession>A0AAW0IG36</accession>
<keyword evidence="2" id="KW-1185">Reference proteome</keyword>
<evidence type="ECO:0000313" key="2">
    <source>
        <dbReference type="Proteomes" id="UP000237347"/>
    </source>
</evidence>
<comment type="caution">
    <text evidence="1">The sequence shown here is derived from an EMBL/GenBank/DDBJ whole genome shotgun (WGS) entry which is preliminary data.</text>
</comment>
<dbReference type="EMBL" id="PKMF04001298">
    <property type="protein sequence ID" value="KAK7813103.1"/>
    <property type="molecule type" value="Genomic_DNA"/>
</dbReference>
<protein>
    <submittedName>
        <fullName evidence="1">Uncharacterized protein</fullName>
    </submittedName>
</protein>
<gene>
    <name evidence="1" type="ORF">CFP56_005753</name>
</gene>